<comment type="caution">
    <text evidence="1">The sequence shown here is derived from an EMBL/GenBank/DDBJ whole genome shotgun (WGS) entry which is preliminary data.</text>
</comment>
<dbReference type="AlphaFoldDB" id="A0A016VMJ9"/>
<protein>
    <submittedName>
        <fullName evidence="1">Uncharacterized protein</fullName>
    </submittedName>
</protein>
<evidence type="ECO:0000313" key="2">
    <source>
        <dbReference type="Proteomes" id="UP000024635"/>
    </source>
</evidence>
<dbReference type="EMBL" id="JARK01001344">
    <property type="protein sequence ID" value="EYC27988.1"/>
    <property type="molecule type" value="Genomic_DNA"/>
</dbReference>
<reference evidence="2" key="1">
    <citation type="journal article" date="2015" name="Nat. Genet.">
        <title>The genome and transcriptome of the zoonotic hookworm Ancylostoma ceylanicum identify infection-specific gene families.</title>
        <authorList>
            <person name="Schwarz E.M."/>
            <person name="Hu Y."/>
            <person name="Antoshechkin I."/>
            <person name="Miller M.M."/>
            <person name="Sternberg P.W."/>
            <person name="Aroian R.V."/>
        </authorList>
    </citation>
    <scope>NUCLEOTIDE SEQUENCE</scope>
    <source>
        <strain evidence="2">HY135</strain>
    </source>
</reference>
<sequence>MAAELQQNLNGGCDESMLQLIGSRRSCRDCGRDAMKPHTRECGIAAGAERGMRREHVPSERVEWVPARFCRRDAKKPHARSVYFPTRTVILI</sequence>
<accession>A0A016VMJ9</accession>
<name>A0A016VMJ9_9BILA</name>
<proteinExistence type="predicted"/>
<dbReference type="Proteomes" id="UP000024635">
    <property type="component" value="Unassembled WGS sequence"/>
</dbReference>
<evidence type="ECO:0000313" key="1">
    <source>
        <dbReference type="EMBL" id="EYC27988.1"/>
    </source>
</evidence>
<organism evidence="1 2">
    <name type="scientific">Ancylostoma ceylanicum</name>
    <dbReference type="NCBI Taxonomy" id="53326"/>
    <lineage>
        <taxon>Eukaryota</taxon>
        <taxon>Metazoa</taxon>
        <taxon>Ecdysozoa</taxon>
        <taxon>Nematoda</taxon>
        <taxon>Chromadorea</taxon>
        <taxon>Rhabditida</taxon>
        <taxon>Rhabditina</taxon>
        <taxon>Rhabditomorpha</taxon>
        <taxon>Strongyloidea</taxon>
        <taxon>Ancylostomatidae</taxon>
        <taxon>Ancylostomatinae</taxon>
        <taxon>Ancylostoma</taxon>
    </lineage>
</organism>
<gene>
    <name evidence="1" type="primary">Acey_s0008.g276</name>
    <name evidence="1" type="ORF">Y032_0008g276</name>
</gene>
<keyword evidence="2" id="KW-1185">Reference proteome</keyword>